<keyword evidence="1" id="KW-0378">Hydrolase</keyword>
<accession>A0ACD3B0E3</accession>
<organism evidence="1 2">
    <name type="scientific">Pluteus cervinus</name>
    <dbReference type="NCBI Taxonomy" id="181527"/>
    <lineage>
        <taxon>Eukaryota</taxon>
        <taxon>Fungi</taxon>
        <taxon>Dikarya</taxon>
        <taxon>Basidiomycota</taxon>
        <taxon>Agaricomycotina</taxon>
        <taxon>Agaricomycetes</taxon>
        <taxon>Agaricomycetidae</taxon>
        <taxon>Agaricales</taxon>
        <taxon>Pluteineae</taxon>
        <taxon>Pluteaceae</taxon>
        <taxon>Pluteus</taxon>
    </lineage>
</organism>
<dbReference type="EMBL" id="ML208303">
    <property type="protein sequence ID" value="TFK71067.1"/>
    <property type="molecule type" value="Genomic_DNA"/>
</dbReference>
<gene>
    <name evidence="1" type="ORF">BDN72DRAFT_838166</name>
</gene>
<reference evidence="1 2" key="1">
    <citation type="journal article" date="2019" name="Nat. Ecol. Evol.">
        <title>Megaphylogeny resolves global patterns of mushroom evolution.</title>
        <authorList>
            <person name="Varga T."/>
            <person name="Krizsan K."/>
            <person name="Foldi C."/>
            <person name="Dima B."/>
            <person name="Sanchez-Garcia M."/>
            <person name="Sanchez-Ramirez S."/>
            <person name="Szollosi G.J."/>
            <person name="Szarkandi J.G."/>
            <person name="Papp V."/>
            <person name="Albert L."/>
            <person name="Andreopoulos W."/>
            <person name="Angelini C."/>
            <person name="Antonin V."/>
            <person name="Barry K.W."/>
            <person name="Bougher N.L."/>
            <person name="Buchanan P."/>
            <person name="Buyck B."/>
            <person name="Bense V."/>
            <person name="Catcheside P."/>
            <person name="Chovatia M."/>
            <person name="Cooper J."/>
            <person name="Damon W."/>
            <person name="Desjardin D."/>
            <person name="Finy P."/>
            <person name="Geml J."/>
            <person name="Haridas S."/>
            <person name="Hughes K."/>
            <person name="Justo A."/>
            <person name="Karasinski D."/>
            <person name="Kautmanova I."/>
            <person name="Kiss B."/>
            <person name="Kocsube S."/>
            <person name="Kotiranta H."/>
            <person name="LaButti K.M."/>
            <person name="Lechner B.E."/>
            <person name="Liimatainen K."/>
            <person name="Lipzen A."/>
            <person name="Lukacs Z."/>
            <person name="Mihaltcheva S."/>
            <person name="Morgado L.N."/>
            <person name="Niskanen T."/>
            <person name="Noordeloos M.E."/>
            <person name="Ohm R.A."/>
            <person name="Ortiz-Santana B."/>
            <person name="Ovrebo C."/>
            <person name="Racz N."/>
            <person name="Riley R."/>
            <person name="Savchenko A."/>
            <person name="Shiryaev A."/>
            <person name="Soop K."/>
            <person name="Spirin V."/>
            <person name="Szebenyi C."/>
            <person name="Tomsovsky M."/>
            <person name="Tulloss R.E."/>
            <person name="Uehling J."/>
            <person name="Grigoriev I.V."/>
            <person name="Vagvolgyi C."/>
            <person name="Papp T."/>
            <person name="Martin F.M."/>
            <person name="Miettinen O."/>
            <person name="Hibbett D.S."/>
            <person name="Nagy L.G."/>
        </authorList>
    </citation>
    <scope>NUCLEOTIDE SEQUENCE [LARGE SCALE GENOMIC DNA]</scope>
    <source>
        <strain evidence="1 2">NL-1719</strain>
    </source>
</reference>
<evidence type="ECO:0000313" key="1">
    <source>
        <dbReference type="EMBL" id="TFK71067.1"/>
    </source>
</evidence>
<protein>
    <submittedName>
        <fullName evidence="1">P-loop containing nucleoside triphosphate hydrolase protein</fullName>
    </submittedName>
</protein>
<evidence type="ECO:0000313" key="2">
    <source>
        <dbReference type="Proteomes" id="UP000308600"/>
    </source>
</evidence>
<sequence>MALTRQTILSIPKSNIHRFGAWNNIPPTFRDLQWSIQPNEAWAIVSAGSAGKTALFQTLLGHLRISPSSKSETRSQYGLYPFLHPHDPYQRLSYVSFNHRSQASSGGAFVDFTARYGALRDEDKITLRQSMFPETIPEDFLIKEKVYHAASQQQRDEYINEEEIVKKEERNRRFEVLVDQLELRRLLDVPKIALSNGQTRRARILKAILSNPALLLLDEPLTGLDVHSRPILVDLLQSLHVVNAPHIVMGLRTQDSIPDWITHLAFVHEDSVLTGKKDAIQDIIDTRARDSGRQPTSSAANSTSHQDVQAAANPSYPAIPPEALLADLQNATIKYSDRVVLNNITWQIRAGEKWHLKGSNGSGKTTLLSILTGTHPLSFSIPHLKLLYPNRPRKQIPTPHLAAQVSLFSPELFDAFPRRHHHRPRRPSQHNNKDKWAFIDEPVGGRVWDIVGTGFDGVFVESGKYGDGKGVQGELSDEERAWRVRRVKEVLEALGPETVQDGPSPPNEGTVLAAQRTNASFGQEQFVSLSTAEQRIVLLMRAIVGRAPIVILDEVWSGMEEGMVRAVTQYFRRPATADIAVDSGAGGAFADHQAVIVVTHWEDEVPWGLEEGLKVFRLKEGGVGTVE</sequence>
<keyword evidence="2" id="KW-1185">Reference proteome</keyword>
<dbReference type="Proteomes" id="UP000308600">
    <property type="component" value="Unassembled WGS sequence"/>
</dbReference>
<name>A0ACD3B0E3_9AGAR</name>
<proteinExistence type="predicted"/>